<keyword evidence="2 5" id="KW-0808">Transferase</keyword>
<evidence type="ECO:0000313" key="6">
    <source>
        <dbReference type="EMBL" id="KKB42631.1"/>
    </source>
</evidence>
<dbReference type="GO" id="GO:0003899">
    <property type="term" value="F:DNA-directed RNA polymerase activity"/>
    <property type="evidence" value="ECO:0007669"/>
    <property type="project" value="UniProtKB-UniRule"/>
</dbReference>
<evidence type="ECO:0000256" key="4">
    <source>
        <dbReference type="ARBA" id="ARBA00023163"/>
    </source>
</evidence>
<comment type="similarity">
    <text evidence="5">Belongs to the RNA polymerase subunit epsilon family.</text>
</comment>
<dbReference type="InterPro" id="IPR009907">
    <property type="entry name" value="RpoY"/>
</dbReference>
<organism evidence="6 7">
    <name type="scientific">Bacillus thermotolerans</name>
    <name type="common">Quasibacillus thermotolerans</name>
    <dbReference type="NCBI Taxonomy" id="1221996"/>
    <lineage>
        <taxon>Bacteria</taxon>
        <taxon>Bacillati</taxon>
        <taxon>Bacillota</taxon>
        <taxon>Bacilli</taxon>
        <taxon>Bacillales</taxon>
        <taxon>Bacillaceae</taxon>
        <taxon>Bacillus</taxon>
    </lineage>
</organism>
<accession>A0A0C2BSX3</accession>
<dbReference type="GO" id="GO:0000428">
    <property type="term" value="C:DNA-directed RNA polymerase complex"/>
    <property type="evidence" value="ECO:0007669"/>
    <property type="project" value="UniProtKB-KW"/>
</dbReference>
<keyword evidence="4 5" id="KW-0804">Transcription</keyword>
<name>A0A0C2BSX3_BACTR</name>
<dbReference type="OrthoDB" id="2147503at2"/>
<dbReference type="HAMAP" id="MF_01553">
    <property type="entry name" value="RNApol_bact_RpoY"/>
    <property type="match status" value="1"/>
</dbReference>
<evidence type="ECO:0000313" key="7">
    <source>
        <dbReference type="Proteomes" id="UP000031563"/>
    </source>
</evidence>
<dbReference type="AlphaFoldDB" id="A0A0C2BSX3"/>
<sequence length="69" mass="8372">MIFKVYYQEKRTEVPVRENTHVLYMEAPSERKVRESLKNRPYNIEFVQSLEGAYLAYEQQSPKFQLEKL</sequence>
<dbReference type="STRING" id="1221996.QY95_00031"/>
<evidence type="ECO:0000256" key="1">
    <source>
        <dbReference type="ARBA" id="ARBA00022478"/>
    </source>
</evidence>
<gene>
    <name evidence="5" type="primary">rpoY</name>
    <name evidence="6" type="ORF">QY95_00031</name>
</gene>
<evidence type="ECO:0000256" key="5">
    <source>
        <dbReference type="HAMAP-Rule" id="MF_01553"/>
    </source>
</evidence>
<dbReference type="NCBIfam" id="NF010188">
    <property type="entry name" value="PRK13667.1"/>
    <property type="match status" value="1"/>
</dbReference>
<comment type="caution">
    <text evidence="6">The sequence shown here is derived from an EMBL/GenBank/DDBJ whole genome shotgun (WGS) entry which is preliminary data.</text>
</comment>
<proteinExistence type="inferred from homology"/>
<evidence type="ECO:0000256" key="2">
    <source>
        <dbReference type="ARBA" id="ARBA00022679"/>
    </source>
</evidence>
<evidence type="ECO:0000256" key="3">
    <source>
        <dbReference type="ARBA" id="ARBA00022695"/>
    </source>
</evidence>
<keyword evidence="1 5" id="KW-0240">DNA-directed RNA polymerase</keyword>
<dbReference type="Gene3D" id="3.10.20.730">
    <property type="entry name" value="RNAP, epsilon subunit-like"/>
    <property type="match status" value="1"/>
</dbReference>
<dbReference type="GO" id="GO:0006351">
    <property type="term" value="P:DNA-templated transcription"/>
    <property type="evidence" value="ECO:0007669"/>
    <property type="project" value="UniProtKB-UniRule"/>
</dbReference>
<comment type="catalytic activity">
    <reaction evidence="5">
        <text>RNA(n) + a ribonucleoside 5'-triphosphate = RNA(n+1) + diphosphate</text>
        <dbReference type="Rhea" id="RHEA:21248"/>
        <dbReference type="Rhea" id="RHEA-COMP:14527"/>
        <dbReference type="Rhea" id="RHEA-COMP:17342"/>
        <dbReference type="ChEBI" id="CHEBI:33019"/>
        <dbReference type="ChEBI" id="CHEBI:61557"/>
        <dbReference type="ChEBI" id="CHEBI:140395"/>
        <dbReference type="EC" id="2.7.7.6"/>
    </reaction>
</comment>
<accession>A0A0F5I1Q1</accession>
<protein>
    <recommendedName>
        <fullName evidence="5">DNA-directed RNA polymerase subunit epsilon</fullName>
        <shortName evidence="5">RNAP epsilon subunit</shortName>
        <ecNumber evidence="5">2.7.7.6</ecNumber>
    </recommendedName>
    <alternativeName>
        <fullName evidence="5">RNA polymerase epsilon subunit</fullName>
    </alternativeName>
    <alternativeName>
        <fullName evidence="5">Transcriptase subunit epsilon</fullName>
    </alternativeName>
</protein>
<dbReference type="GO" id="GO:0003677">
    <property type="term" value="F:DNA binding"/>
    <property type="evidence" value="ECO:0007669"/>
    <property type="project" value="UniProtKB-UniRule"/>
</dbReference>
<dbReference type="Proteomes" id="UP000031563">
    <property type="component" value="Unassembled WGS sequence"/>
</dbReference>
<dbReference type="RefSeq" id="WP_039231816.1">
    <property type="nucleotide sequence ID" value="NZ_JWIQ02000031.1"/>
</dbReference>
<dbReference type="EC" id="2.7.7.6" evidence="5"/>
<reference evidence="6" key="1">
    <citation type="submission" date="2015-02" db="EMBL/GenBank/DDBJ databases">
        <title>Genome Assembly of Bacillaceae bacterium MTCC 8252.</title>
        <authorList>
            <person name="Verma A."/>
            <person name="Khatri I."/>
            <person name="Mual P."/>
            <person name="Subramanian S."/>
            <person name="Krishnamurthi S."/>
        </authorList>
    </citation>
    <scope>NUCLEOTIDE SEQUENCE [LARGE SCALE GENOMIC DNA]</scope>
    <source>
        <strain evidence="6">MTCC 8252</strain>
    </source>
</reference>
<dbReference type="EMBL" id="JWIR02000010">
    <property type="protein sequence ID" value="KKB42631.1"/>
    <property type="molecule type" value="Genomic_DNA"/>
</dbReference>
<dbReference type="Pfam" id="PF07288">
    <property type="entry name" value="RpoY"/>
    <property type="match status" value="1"/>
</dbReference>
<keyword evidence="3 5" id="KW-0548">Nucleotidyltransferase</keyword>
<keyword evidence="7" id="KW-1185">Reference proteome</keyword>
<comment type="function">
    <text evidence="5">A non-essential component of RNA polymerase (RNAP).</text>
</comment>
<comment type="subunit">
    <text evidence="5">RNAP is composed of a core of 2 alpha, a beta and a beta' subunit. The core is associated with a delta subunit, and at least one of epsilon or omega. When a sigma factor is associated with the core the holoenzyme is formed, which can initiate transcription.</text>
</comment>